<dbReference type="PROSITE" id="PS51819">
    <property type="entry name" value="VOC"/>
    <property type="match status" value="1"/>
</dbReference>
<reference evidence="2 3" key="1">
    <citation type="submission" date="2017-09" db="EMBL/GenBank/DDBJ databases">
        <authorList>
            <person name="Ehlers B."/>
            <person name="Leendertz F.H."/>
        </authorList>
    </citation>
    <scope>NUCLEOTIDE SEQUENCE [LARGE SCALE GENOMIC DNA]</scope>
    <source>
        <strain evidence="2 3">CGMCC 1.05381</strain>
    </source>
</reference>
<keyword evidence="3" id="KW-1185">Reference proteome</keyword>
<dbReference type="Proteomes" id="UP000219440">
    <property type="component" value="Unassembled WGS sequence"/>
</dbReference>
<evidence type="ECO:0000313" key="3">
    <source>
        <dbReference type="Proteomes" id="UP000219440"/>
    </source>
</evidence>
<gene>
    <name evidence="2" type="ORF">SAMN06296378_2395</name>
</gene>
<feature type="domain" description="VOC" evidence="1">
    <location>
        <begin position="24"/>
        <end position="145"/>
    </location>
</feature>
<name>A0A2C8ZYA5_9MICO</name>
<dbReference type="InterPro" id="IPR004360">
    <property type="entry name" value="Glyas_Fos-R_dOase_dom"/>
</dbReference>
<dbReference type="InterPro" id="IPR029068">
    <property type="entry name" value="Glyas_Bleomycin-R_OHBP_Dase"/>
</dbReference>
<dbReference type="Gene3D" id="3.10.180.10">
    <property type="entry name" value="2,3-Dihydroxybiphenyl 1,2-Dioxygenase, domain 1"/>
    <property type="match status" value="1"/>
</dbReference>
<dbReference type="PANTHER" id="PTHR36503:SF1">
    <property type="entry name" value="BLR2520 PROTEIN"/>
    <property type="match status" value="1"/>
</dbReference>
<proteinExistence type="predicted"/>
<evidence type="ECO:0000259" key="1">
    <source>
        <dbReference type="PROSITE" id="PS51819"/>
    </source>
</evidence>
<accession>A0A2C8ZYA5</accession>
<sequence>MPVQKRCPDMPEIYAVSMTTWPGNISAITIFADDLTDARQFYLDVFELQVLFEDDSSVVFTFGNILINLLATREAPNLIAPAKVAAADDGARAQFTLDVDDVDASAAELVGKGVTLINGPLDRPWGIRTAAFADPAGTIWEIAGPLAT</sequence>
<evidence type="ECO:0000313" key="2">
    <source>
        <dbReference type="EMBL" id="SOE71087.1"/>
    </source>
</evidence>
<protein>
    <submittedName>
        <fullName evidence="2">Uncharacterized conserved protein PhnB, glyoxalase superfamily</fullName>
    </submittedName>
</protein>
<dbReference type="InterPro" id="IPR037523">
    <property type="entry name" value="VOC_core"/>
</dbReference>
<organism evidence="2 3">
    <name type="scientific">Salinibacterium xinjiangense</name>
    <dbReference type="NCBI Taxonomy" id="386302"/>
    <lineage>
        <taxon>Bacteria</taxon>
        <taxon>Bacillati</taxon>
        <taxon>Actinomycetota</taxon>
        <taxon>Actinomycetes</taxon>
        <taxon>Micrococcales</taxon>
        <taxon>Microbacteriaceae</taxon>
        <taxon>Salinibacterium</taxon>
    </lineage>
</organism>
<dbReference type="SUPFAM" id="SSF54593">
    <property type="entry name" value="Glyoxalase/Bleomycin resistance protein/Dihydroxybiphenyl dioxygenase"/>
    <property type="match status" value="1"/>
</dbReference>
<dbReference type="PANTHER" id="PTHR36503">
    <property type="entry name" value="BLR2520 PROTEIN"/>
    <property type="match status" value="1"/>
</dbReference>
<dbReference type="AlphaFoldDB" id="A0A2C8ZYA5"/>
<dbReference type="EMBL" id="OCST01000004">
    <property type="protein sequence ID" value="SOE71087.1"/>
    <property type="molecule type" value="Genomic_DNA"/>
</dbReference>
<dbReference type="Pfam" id="PF00903">
    <property type="entry name" value="Glyoxalase"/>
    <property type="match status" value="1"/>
</dbReference>